<proteinExistence type="predicted"/>
<feature type="region of interest" description="Disordered" evidence="1">
    <location>
        <begin position="1"/>
        <end position="22"/>
    </location>
</feature>
<feature type="compositionally biased region" description="Basic and acidic residues" evidence="1">
    <location>
        <begin position="1"/>
        <end position="10"/>
    </location>
</feature>
<evidence type="ECO:0000256" key="1">
    <source>
        <dbReference type="SAM" id="MobiDB-lite"/>
    </source>
</evidence>
<gene>
    <name evidence="2" type="ORF">GC106_85910</name>
</gene>
<dbReference type="EMBL" id="JAAATY010000059">
    <property type="protein sequence ID" value="NRN71314.1"/>
    <property type="molecule type" value="Genomic_DNA"/>
</dbReference>
<reference evidence="2 3" key="1">
    <citation type="submission" date="2020-01" db="EMBL/GenBank/DDBJ databases">
        <title>Kibdelosporangium persica a novel Actinomycetes from a hot desert in Iran.</title>
        <authorList>
            <person name="Safaei N."/>
            <person name="Zaburannyi N."/>
            <person name="Mueller R."/>
            <person name="Wink J."/>
        </authorList>
    </citation>
    <scope>NUCLEOTIDE SEQUENCE [LARGE SCALE GENOMIC DNA]</scope>
    <source>
        <strain evidence="2 3">4NS15</strain>
    </source>
</reference>
<accession>A0ABX2FIS8</accession>
<keyword evidence="3" id="KW-1185">Reference proteome</keyword>
<comment type="caution">
    <text evidence="2">The sequence shown here is derived from an EMBL/GenBank/DDBJ whole genome shotgun (WGS) entry which is preliminary data.</text>
</comment>
<sequence>MHRNLGREGSCEGTANGVTQDVRPAPGSYLSLTRVWSPGDRIEISMPFTLRIERALDDPSAQSLCYGPLVLPALNNSRTWRTFSFYQHLKLDGDLGAAVKPLGQPNFFGTHGHTLRPLYIGVNDAHHICFKRAEPTVVFGAVESGVSNETVDDKGFSFLDRVWQAAPFADHGRFVQRVLNVSAEWQARGRFTRHDRREVINAAVRAEDSMRPS</sequence>
<dbReference type="Proteomes" id="UP000763557">
    <property type="component" value="Unassembled WGS sequence"/>
</dbReference>
<organism evidence="2 3">
    <name type="scientific">Kibdelosporangium persicum</name>
    <dbReference type="NCBI Taxonomy" id="2698649"/>
    <lineage>
        <taxon>Bacteria</taxon>
        <taxon>Bacillati</taxon>
        <taxon>Actinomycetota</taxon>
        <taxon>Actinomycetes</taxon>
        <taxon>Pseudonocardiales</taxon>
        <taxon>Pseudonocardiaceae</taxon>
        <taxon>Kibdelosporangium</taxon>
    </lineage>
</organism>
<evidence type="ECO:0000313" key="2">
    <source>
        <dbReference type="EMBL" id="NRN71314.1"/>
    </source>
</evidence>
<evidence type="ECO:0000313" key="3">
    <source>
        <dbReference type="Proteomes" id="UP000763557"/>
    </source>
</evidence>
<name>A0ABX2FIS8_9PSEU</name>
<protein>
    <submittedName>
        <fullName evidence="2">Uncharacterized protein</fullName>
    </submittedName>
</protein>